<organism evidence="4 5">
    <name type="scientific">Fusarium oxysporum f. sp. cepae</name>
    <dbReference type="NCBI Taxonomy" id="396571"/>
    <lineage>
        <taxon>Eukaryota</taxon>
        <taxon>Fungi</taxon>
        <taxon>Dikarya</taxon>
        <taxon>Ascomycota</taxon>
        <taxon>Pezizomycotina</taxon>
        <taxon>Sordariomycetes</taxon>
        <taxon>Hypocreomycetidae</taxon>
        <taxon>Hypocreales</taxon>
        <taxon>Nectriaceae</taxon>
        <taxon>Fusarium</taxon>
        <taxon>Fusarium oxysporum species complex</taxon>
    </lineage>
</organism>
<evidence type="ECO:0000313" key="4">
    <source>
        <dbReference type="EMBL" id="RKK25199.1"/>
    </source>
</evidence>
<keyword evidence="1" id="KW-0378">Hydrolase</keyword>
<dbReference type="InterPro" id="IPR000639">
    <property type="entry name" value="Epox_hydrolase-like"/>
</dbReference>
<dbReference type="SUPFAM" id="SSF53474">
    <property type="entry name" value="alpha/beta-Hydrolases"/>
    <property type="match status" value="1"/>
</dbReference>
<dbReference type="AlphaFoldDB" id="A0A3L6NZ79"/>
<dbReference type="Proteomes" id="UP000270866">
    <property type="component" value="Chromosome 4"/>
</dbReference>
<gene>
    <name evidence="4" type="ORF">BFJ65_g3107</name>
</gene>
<evidence type="ECO:0000256" key="1">
    <source>
        <dbReference type="ARBA" id="ARBA00022801"/>
    </source>
</evidence>
<dbReference type="PRINTS" id="PR00412">
    <property type="entry name" value="EPOXHYDRLASE"/>
</dbReference>
<dbReference type="GO" id="GO:0016787">
    <property type="term" value="F:hydrolase activity"/>
    <property type="evidence" value="ECO:0007669"/>
    <property type="project" value="UniProtKB-KW"/>
</dbReference>
<dbReference type="EMBL" id="MRCU01000002">
    <property type="protein sequence ID" value="RKK25199.1"/>
    <property type="molecule type" value="Genomic_DNA"/>
</dbReference>
<comment type="caution">
    <text evidence="4">The sequence shown here is derived from an EMBL/GenBank/DDBJ whole genome shotgun (WGS) entry which is preliminary data.</text>
</comment>
<accession>A0A3L6NZ79</accession>
<comment type="similarity">
    <text evidence="2">Belongs to the AB hydrolase superfamily. Epoxide hydrolase family.</text>
</comment>
<sequence length="338" mass="38433">MGAINNKLYCTGSGWDCSFNLLISFVKVPKHRLIRLPMFFTDFKPFTVEVQSDPPVTIFGKKSDRQGSEAFPPLLLLHGFPQSHYCWHNVVPSLMHKYNIVLMDLRGYGESSKPELVSQYAKSLMARDCAIVMSTLGFETFFVCAHDRGARVAHKLCVDYPERVRKAILLDIAPTLDMYSSPTFDMAKTYFHWFFLIQKTPFPEELIASNARRTAEMFLAGGDKDQLERFDQVCFAYYVDRLGDKACIHAMCQDYRASASVDLEEARQDERLGIKIQCPLLVLWSKHGLIASQYEPLNLWKALAKVQESVTGWAVDSGHFIPEHIPLQVASAIETFLT</sequence>
<dbReference type="InterPro" id="IPR029058">
    <property type="entry name" value="AB_hydrolase_fold"/>
</dbReference>
<proteinExistence type="inferred from homology"/>
<evidence type="ECO:0000259" key="3">
    <source>
        <dbReference type="Pfam" id="PF00561"/>
    </source>
</evidence>
<evidence type="ECO:0000256" key="2">
    <source>
        <dbReference type="ARBA" id="ARBA00038334"/>
    </source>
</evidence>
<name>A0A3L6NZ79_FUSOX</name>
<dbReference type="Gene3D" id="3.40.50.1820">
    <property type="entry name" value="alpha/beta hydrolase"/>
    <property type="match status" value="1"/>
</dbReference>
<feature type="domain" description="AB hydrolase-1" evidence="3">
    <location>
        <begin position="72"/>
        <end position="196"/>
    </location>
</feature>
<dbReference type="PANTHER" id="PTHR43329">
    <property type="entry name" value="EPOXIDE HYDROLASE"/>
    <property type="match status" value="1"/>
</dbReference>
<reference evidence="4 5" key="1">
    <citation type="journal article" date="2018" name="Sci. Rep.">
        <title>Characterisation of pathogen-specific regions and novel effector candidates in Fusarium oxysporum f. sp. cepae.</title>
        <authorList>
            <person name="Armitage A.D."/>
            <person name="Taylor A."/>
            <person name="Sobczyk M.K."/>
            <person name="Baxter L."/>
            <person name="Greenfield B.P."/>
            <person name="Bates H.J."/>
            <person name="Wilson F."/>
            <person name="Jackson A.C."/>
            <person name="Ott S."/>
            <person name="Harrison R.J."/>
            <person name="Clarkson J.P."/>
        </authorList>
    </citation>
    <scope>NUCLEOTIDE SEQUENCE [LARGE SCALE GENOMIC DNA]</scope>
    <source>
        <strain evidence="4 5">FoC_Fus2</strain>
    </source>
</reference>
<dbReference type="InterPro" id="IPR000073">
    <property type="entry name" value="AB_hydrolase_1"/>
</dbReference>
<dbReference type="Pfam" id="PF00561">
    <property type="entry name" value="Abhydrolase_1"/>
    <property type="match status" value="1"/>
</dbReference>
<dbReference type="PRINTS" id="PR00111">
    <property type="entry name" value="ABHYDROLASE"/>
</dbReference>
<evidence type="ECO:0000313" key="5">
    <source>
        <dbReference type="Proteomes" id="UP000270866"/>
    </source>
</evidence>
<protein>
    <recommendedName>
        <fullName evidence="3">AB hydrolase-1 domain-containing protein</fullName>
    </recommendedName>
</protein>